<evidence type="ECO:0008006" key="5">
    <source>
        <dbReference type="Google" id="ProtNLM"/>
    </source>
</evidence>
<evidence type="ECO:0000256" key="2">
    <source>
        <dbReference type="SAM" id="MobiDB-lite"/>
    </source>
</evidence>
<evidence type="ECO:0000256" key="1">
    <source>
        <dbReference type="ARBA" id="ARBA00038349"/>
    </source>
</evidence>
<evidence type="ECO:0000313" key="4">
    <source>
        <dbReference type="Proteomes" id="UP001148018"/>
    </source>
</evidence>
<dbReference type="PANTHER" id="PTHR22972">
    <property type="entry name" value="SERINE/THREONINE PROTEIN KINASE"/>
    <property type="match status" value="1"/>
</dbReference>
<feature type="compositionally biased region" description="Basic and acidic residues" evidence="2">
    <location>
        <begin position="418"/>
        <end position="433"/>
    </location>
</feature>
<dbReference type="GO" id="GO:0004672">
    <property type="term" value="F:protein kinase activity"/>
    <property type="evidence" value="ECO:0007669"/>
    <property type="project" value="TreeGrafter"/>
</dbReference>
<dbReference type="PANTHER" id="PTHR22972:SF5">
    <property type="entry name" value="INACTIVE TYROSINE-PROTEIN KINASE PEAK1"/>
    <property type="match status" value="1"/>
</dbReference>
<gene>
    <name evidence="3" type="ORF">NHX12_033903</name>
</gene>
<dbReference type="EMBL" id="JANIIK010000048">
    <property type="protein sequence ID" value="KAJ3599951.1"/>
    <property type="molecule type" value="Genomic_DNA"/>
</dbReference>
<feature type="region of interest" description="Disordered" evidence="2">
    <location>
        <begin position="287"/>
        <end position="325"/>
    </location>
</feature>
<accession>A0A9Q0IK46</accession>
<organism evidence="3 4">
    <name type="scientific">Muraenolepis orangiensis</name>
    <name type="common">Patagonian moray cod</name>
    <dbReference type="NCBI Taxonomy" id="630683"/>
    <lineage>
        <taxon>Eukaryota</taxon>
        <taxon>Metazoa</taxon>
        <taxon>Chordata</taxon>
        <taxon>Craniata</taxon>
        <taxon>Vertebrata</taxon>
        <taxon>Euteleostomi</taxon>
        <taxon>Actinopterygii</taxon>
        <taxon>Neopterygii</taxon>
        <taxon>Teleostei</taxon>
        <taxon>Neoteleostei</taxon>
        <taxon>Acanthomorphata</taxon>
        <taxon>Zeiogadaria</taxon>
        <taxon>Gadariae</taxon>
        <taxon>Gadiformes</taxon>
        <taxon>Muraenolepidoidei</taxon>
        <taxon>Muraenolepididae</taxon>
        <taxon>Muraenolepis</taxon>
    </lineage>
</organism>
<feature type="non-terminal residue" evidence="3">
    <location>
        <position position="1"/>
    </location>
</feature>
<comment type="caution">
    <text evidence="3">The sequence shown here is derived from an EMBL/GenBank/DDBJ whole genome shotgun (WGS) entry which is preliminary data.</text>
</comment>
<dbReference type="AlphaFoldDB" id="A0A9Q0IK46"/>
<feature type="region of interest" description="Disordered" evidence="2">
    <location>
        <begin position="123"/>
        <end position="155"/>
    </location>
</feature>
<dbReference type="InterPro" id="IPR051511">
    <property type="entry name" value="MitoQC_Scaffold_Kinases"/>
</dbReference>
<keyword evidence="4" id="KW-1185">Reference proteome</keyword>
<evidence type="ECO:0000313" key="3">
    <source>
        <dbReference type="EMBL" id="KAJ3599951.1"/>
    </source>
</evidence>
<feature type="region of interest" description="Disordered" evidence="2">
    <location>
        <begin position="418"/>
        <end position="439"/>
    </location>
</feature>
<dbReference type="Proteomes" id="UP001148018">
    <property type="component" value="Unassembled WGS sequence"/>
</dbReference>
<sequence length="611" mass="67216">RGRLDHRPCLSSSAGGSLGLRQQNAVLSEAPQCQAAQCPIHQGYGSSCCHEEDDVFSDCAPPPVPRKKLVRTRSLPEGYNPPTYPQRAPTPRVSVGRVKKHHGNAQSFDNPLYMLRPLEDALSPEHREEPRAAGGNPHSLLPASTGGDPTTALSRLSFDTPDEQVLPYLGSDAAGVSQCIEQRHMLFLRSAARTVEQANLLPHQGEAGGGICGVSYTPDHFQLCDGYKPRHIGEDVYYKLHCSTFPNKVLGARVYNLDDQSSTTRSIPQPPHVNMQQVLVHFSPSSSRTQEATRVLTGTHDSQPDCTPPRRPLGGGSESVDSQLVPPKNNYPTIIELLERGHSVSVERDLPQATLEDFIRCRCAMQTSDPALYAKQLCVLLLQVVTGLQQLCTDQVMYIELRPSNVFLVWPSRAPTESDRAERGDFVKDKEQEGSENGHAGIEAAQINWEILGAPRVVLPNPRGRTLSKHHTQSSTNAQIGGLIQHGLNPGESLTSFSKSTHDPYTERLLDLAGWLQNESSALKLSDIKAFLQAFLWGPGAQLFTINTGAHVDAWLTIRRALLVLKMAERRLLRGGPPLDWEECLCLQYFASCDGEGLRNAFERQGLLQKL</sequence>
<comment type="similarity">
    <text evidence="1">Belongs to the protein kinase superfamily.</text>
</comment>
<reference evidence="3" key="1">
    <citation type="submission" date="2022-07" db="EMBL/GenBank/DDBJ databases">
        <title>Chromosome-level genome of Muraenolepis orangiensis.</title>
        <authorList>
            <person name="Kim J."/>
        </authorList>
    </citation>
    <scope>NUCLEOTIDE SEQUENCE</scope>
    <source>
        <strain evidence="3">KU_S4_2022</strain>
        <tissue evidence="3">Muscle</tissue>
    </source>
</reference>
<protein>
    <recommendedName>
        <fullName evidence="5">Protein kinase domain-containing protein</fullName>
    </recommendedName>
</protein>
<dbReference type="OrthoDB" id="8777612at2759"/>
<name>A0A9Q0IK46_9TELE</name>
<proteinExistence type="inferred from homology"/>